<evidence type="ECO:0000313" key="3">
    <source>
        <dbReference type="Proteomes" id="UP001315278"/>
    </source>
</evidence>
<dbReference type="Proteomes" id="UP001315278">
    <property type="component" value="Unassembled WGS sequence"/>
</dbReference>
<evidence type="ECO:0000256" key="1">
    <source>
        <dbReference type="SAM" id="MobiDB-lite"/>
    </source>
</evidence>
<organism evidence="2 3">
    <name type="scientific">Bradyrhizobium jicamae</name>
    <dbReference type="NCBI Taxonomy" id="280332"/>
    <lineage>
        <taxon>Bacteria</taxon>
        <taxon>Pseudomonadati</taxon>
        <taxon>Pseudomonadota</taxon>
        <taxon>Alphaproteobacteria</taxon>
        <taxon>Hyphomicrobiales</taxon>
        <taxon>Nitrobacteraceae</taxon>
        <taxon>Bradyrhizobium</taxon>
    </lineage>
</organism>
<evidence type="ECO:0000313" key="2">
    <source>
        <dbReference type="EMBL" id="MBR0799577.1"/>
    </source>
</evidence>
<dbReference type="Gene3D" id="2.40.128.380">
    <property type="entry name" value="T3SS negative regulator GrlR"/>
    <property type="match status" value="1"/>
</dbReference>
<dbReference type="EMBL" id="JAFCJH010000040">
    <property type="protein sequence ID" value="MBR0799577.1"/>
    <property type="molecule type" value="Genomic_DNA"/>
</dbReference>
<proteinExistence type="predicted"/>
<sequence length="146" mass="15858">MLRDGQYAAWFRTPRGEGTGIVRLADGKISGGDTMFAYGGTYEVDDNNFTATLTTRRFAESSSTTVFGCDEVEARLTGRFNGTTAVCWGAAKEAPGIRFEATLFLQQQELPTAPGPTSPPPRGDLTRLPQTPHSRRAAKQIVTRLT</sequence>
<name>A0ABS5FRY3_9BRAD</name>
<feature type="region of interest" description="Disordered" evidence="1">
    <location>
        <begin position="110"/>
        <end position="146"/>
    </location>
</feature>
<reference evidence="3" key="1">
    <citation type="journal article" date="2021" name="ISME J.">
        <title>Evolutionary origin and ecological implication of a unique nif island in free-living Bradyrhizobium lineages.</title>
        <authorList>
            <person name="Tao J."/>
        </authorList>
    </citation>
    <scope>NUCLEOTIDE SEQUENCE [LARGE SCALE GENOMIC DNA]</scope>
    <source>
        <strain evidence="3">SZCCT0434</strain>
    </source>
</reference>
<keyword evidence="3" id="KW-1185">Reference proteome</keyword>
<gene>
    <name evidence="2" type="ORF">JQ615_29815</name>
</gene>
<accession>A0ABS5FRY3</accession>
<protein>
    <recommendedName>
        <fullName evidence="4">T3SS negative regulator,GrlR</fullName>
    </recommendedName>
</protein>
<evidence type="ECO:0008006" key="4">
    <source>
        <dbReference type="Google" id="ProtNLM"/>
    </source>
</evidence>
<dbReference type="InterPro" id="IPR043019">
    <property type="entry name" value="GrlR_sf"/>
</dbReference>
<comment type="caution">
    <text evidence="2">The sequence shown here is derived from an EMBL/GenBank/DDBJ whole genome shotgun (WGS) entry which is preliminary data.</text>
</comment>
<feature type="compositionally biased region" description="Pro residues" evidence="1">
    <location>
        <begin position="113"/>
        <end position="122"/>
    </location>
</feature>